<gene>
    <name evidence="6" type="ORF">AKO1_004006</name>
</gene>
<dbReference type="Pfam" id="PF08991">
    <property type="entry name" value="CMC4"/>
    <property type="match status" value="1"/>
</dbReference>
<evidence type="ECO:0000256" key="3">
    <source>
        <dbReference type="ARBA" id="ARBA00023128"/>
    </source>
</evidence>
<accession>A0AAW2ZNQ8</accession>
<evidence type="ECO:0000256" key="1">
    <source>
        <dbReference type="ARBA" id="ARBA00004173"/>
    </source>
</evidence>
<evidence type="ECO:0000313" key="6">
    <source>
        <dbReference type="EMBL" id="KAL0491486.1"/>
    </source>
</evidence>
<evidence type="ECO:0000313" key="7">
    <source>
        <dbReference type="Proteomes" id="UP001431209"/>
    </source>
</evidence>
<organism evidence="6 7">
    <name type="scientific">Acrasis kona</name>
    <dbReference type="NCBI Taxonomy" id="1008807"/>
    <lineage>
        <taxon>Eukaryota</taxon>
        <taxon>Discoba</taxon>
        <taxon>Heterolobosea</taxon>
        <taxon>Tetramitia</taxon>
        <taxon>Eutetramitia</taxon>
        <taxon>Acrasidae</taxon>
        <taxon>Acrasis</taxon>
    </lineage>
</organism>
<dbReference type="InterPro" id="IPR027179">
    <property type="entry name" value="CMC4"/>
</dbReference>
<evidence type="ECO:0000256" key="4">
    <source>
        <dbReference type="ARBA" id="ARBA00023157"/>
    </source>
</evidence>
<sequence length="77" mass="8841">MFKNPPKIPQSIPDDDLPTHGSKDPCHKYACPIQTCLERNNYNQEKCKAEVTKYNDCVKKFIEEREKLKNAKQSASG</sequence>
<dbReference type="GO" id="GO:0005739">
    <property type="term" value="C:mitochondrion"/>
    <property type="evidence" value="ECO:0007669"/>
    <property type="project" value="UniProtKB-SubCell"/>
</dbReference>
<protein>
    <submittedName>
        <fullName evidence="6">CMC4</fullName>
    </submittedName>
</protein>
<evidence type="ECO:0000256" key="5">
    <source>
        <dbReference type="SAM" id="MobiDB-lite"/>
    </source>
</evidence>
<dbReference type="AlphaFoldDB" id="A0AAW2ZNQ8"/>
<dbReference type="Proteomes" id="UP001431209">
    <property type="component" value="Unassembled WGS sequence"/>
</dbReference>
<dbReference type="PROSITE" id="PS51808">
    <property type="entry name" value="CHCH"/>
    <property type="match status" value="1"/>
</dbReference>
<dbReference type="PANTHER" id="PTHR15590">
    <property type="entry name" value="CX9C MOTIF-CONTAINING PROTEIN 4"/>
    <property type="match status" value="1"/>
</dbReference>
<dbReference type="EMBL" id="JAOPGA020001810">
    <property type="protein sequence ID" value="KAL0491486.1"/>
    <property type="molecule type" value="Genomic_DNA"/>
</dbReference>
<dbReference type="SUPFAM" id="SSF47072">
    <property type="entry name" value="Cysteine alpha-hairpin motif"/>
    <property type="match status" value="1"/>
</dbReference>
<keyword evidence="7" id="KW-1185">Reference proteome</keyword>
<keyword evidence="4" id="KW-1015">Disulfide bond</keyword>
<dbReference type="InterPro" id="IPR009069">
    <property type="entry name" value="Cys_alpha_HP_mot_SF"/>
</dbReference>
<dbReference type="PANTHER" id="PTHR15590:SF0">
    <property type="entry name" value="CX9C MOTIF-CONTAINING PROTEIN 4"/>
    <property type="match status" value="1"/>
</dbReference>
<comment type="caution">
    <text evidence="6">The sequence shown here is derived from an EMBL/GenBank/DDBJ whole genome shotgun (WGS) entry which is preliminary data.</text>
</comment>
<proteinExistence type="inferred from homology"/>
<name>A0AAW2ZNQ8_9EUKA</name>
<evidence type="ECO:0000256" key="2">
    <source>
        <dbReference type="ARBA" id="ARBA00009858"/>
    </source>
</evidence>
<feature type="region of interest" description="Disordered" evidence="5">
    <location>
        <begin position="1"/>
        <end position="21"/>
    </location>
</feature>
<comment type="similarity">
    <text evidence="2">Belongs to the CMC4 family.</text>
</comment>
<keyword evidence="3" id="KW-0496">Mitochondrion</keyword>
<dbReference type="Gene3D" id="1.10.287.1130">
    <property type="entry name" value="CytochromE C oxidase copper chaperone"/>
    <property type="match status" value="1"/>
</dbReference>
<reference evidence="6 7" key="1">
    <citation type="submission" date="2024-03" db="EMBL/GenBank/DDBJ databases">
        <title>The Acrasis kona genome and developmental transcriptomes reveal deep origins of eukaryotic multicellular pathways.</title>
        <authorList>
            <person name="Sheikh S."/>
            <person name="Fu C.-J."/>
            <person name="Brown M.W."/>
            <person name="Baldauf S.L."/>
        </authorList>
    </citation>
    <scope>NUCLEOTIDE SEQUENCE [LARGE SCALE GENOMIC DNA]</scope>
    <source>
        <strain evidence="6 7">ATCC MYA-3509</strain>
    </source>
</reference>
<comment type="subcellular location">
    <subcellularLocation>
        <location evidence="1">Mitochondrion</location>
    </subcellularLocation>
</comment>